<evidence type="ECO:0000259" key="2">
    <source>
        <dbReference type="Pfam" id="PF21740"/>
    </source>
</evidence>
<evidence type="ECO:0000313" key="4">
    <source>
        <dbReference type="Proteomes" id="UP000276223"/>
    </source>
</evidence>
<protein>
    <submittedName>
        <fullName evidence="3">Uncharacterized protein</fullName>
    </submittedName>
</protein>
<dbReference type="InterPro" id="IPR049200">
    <property type="entry name" value="DUF6866_C"/>
</dbReference>
<reference evidence="3 4" key="1">
    <citation type="submission" date="2018-11" db="EMBL/GenBank/DDBJ databases">
        <title>Genomic Encyclopedia of Type Strains, Phase IV (KMG-IV): sequencing the most valuable type-strain genomes for metagenomic binning, comparative biology and taxonomic classification.</title>
        <authorList>
            <person name="Goeker M."/>
        </authorList>
    </citation>
    <scope>NUCLEOTIDE SEQUENCE [LARGE SCALE GENOMIC DNA]</scope>
    <source>
        <strain evidence="3 4">DSM 22027</strain>
    </source>
</reference>
<dbReference type="OrthoDB" id="9777679at2"/>
<dbReference type="AlphaFoldDB" id="A0A3N1VFZ0"/>
<comment type="caution">
    <text evidence="3">The sequence shown here is derived from an EMBL/GenBank/DDBJ whole genome shotgun (WGS) entry which is preliminary data.</text>
</comment>
<dbReference type="Pfam" id="PF21739">
    <property type="entry name" value="DUF6866_N"/>
    <property type="match status" value="1"/>
</dbReference>
<dbReference type="RefSeq" id="WP_148045684.1">
    <property type="nucleotide sequence ID" value="NZ_RJVA01000010.1"/>
</dbReference>
<feature type="domain" description="DUF6866" evidence="2">
    <location>
        <begin position="166"/>
        <end position="354"/>
    </location>
</feature>
<dbReference type="InterPro" id="IPR054640">
    <property type="entry name" value="Sfum_1244-like"/>
</dbReference>
<accession>A0A3N1VFZ0</accession>
<dbReference type="NCBIfam" id="NF045620">
    <property type="entry name" value="Sfum_1244_fam"/>
    <property type="match status" value="1"/>
</dbReference>
<dbReference type="Pfam" id="PF21740">
    <property type="entry name" value="DUF6866_C"/>
    <property type="match status" value="1"/>
</dbReference>
<evidence type="ECO:0000313" key="3">
    <source>
        <dbReference type="EMBL" id="ROR01773.1"/>
    </source>
</evidence>
<gene>
    <name evidence="3" type="ORF">EDC27_0959</name>
</gene>
<sequence>MPMENFTALQEQVRTNCLIAEANYAGTFSLCGLVLRLRELYKWETGLLPWTEPEPSVLMEWIEHRESSWDLLMEKGFQPLILDGLSVDPFDVDAVNAHLAGSGLVYGAGFVEGLRPTFFLGKIAETRKMDGAVVYCVEEEMVRDVFATPAMRQGARIYIRRQPMLSFLWDQVFEMRPSARSALTFAFATYGLDVAHVAQHPAQHADALQTIAQNQLQAWIHHELGEVHEEAFRGQLWHDIVATYPNSPIEIYARVLKDLCADTDDKGLLKHVIYEKNRAALAFYVAFLRPFTRLMFPEILKAFRRFQKSLDWNLIENARTRGKAKFHDRASTLVALHLEHHRRGVEWAREKIQEQCIAPLGILRKSQSVISQ</sequence>
<proteinExistence type="predicted"/>
<dbReference type="EMBL" id="RJVA01000010">
    <property type="protein sequence ID" value="ROR01773.1"/>
    <property type="molecule type" value="Genomic_DNA"/>
</dbReference>
<keyword evidence="4" id="KW-1185">Reference proteome</keyword>
<name>A0A3N1VFZ0_9BACT</name>
<evidence type="ECO:0000259" key="1">
    <source>
        <dbReference type="Pfam" id="PF21739"/>
    </source>
</evidence>
<feature type="domain" description="DUF6866" evidence="1">
    <location>
        <begin position="9"/>
        <end position="160"/>
    </location>
</feature>
<dbReference type="Proteomes" id="UP000276223">
    <property type="component" value="Unassembled WGS sequence"/>
</dbReference>
<organism evidence="3 4">
    <name type="scientific">Desulfosoma caldarium</name>
    <dbReference type="NCBI Taxonomy" id="610254"/>
    <lineage>
        <taxon>Bacteria</taxon>
        <taxon>Pseudomonadati</taxon>
        <taxon>Thermodesulfobacteriota</taxon>
        <taxon>Syntrophobacteria</taxon>
        <taxon>Syntrophobacterales</taxon>
        <taxon>Syntrophobacteraceae</taxon>
        <taxon>Desulfosoma</taxon>
    </lineage>
</organism>
<dbReference type="InterPro" id="IPR049199">
    <property type="entry name" value="DUF6866_N"/>
</dbReference>